<evidence type="ECO:0000256" key="2">
    <source>
        <dbReference type="PIRSR" id="PIRSR000097-1"/>
    </source>
</evidence>
<keyword evidence="1" id="KW-0560">Oxidoreductase</keyword>
<evidence type="ECO:0000256" key="3">
    <source>
        <dbReference type="PIRSR" id="PIRSR000097-2"/>
    </source>
</evidence>
<dbReference type="Gene3D" id="3.20.20.100">
    <property type="entry name" value="NADP-dependent oxidoreductase domain"/>
    <property type="match status" value="1"/>
</dbReference>
<comment type="caution">
    <text evidence="6">The sequence shown here is derived from an EMBL/GenBank/DDBJ whole genome shotgun (WGS) entry which is preliminary data.</text>
</comment>
<proteinExistence type="predicted"/>
<evidence type="ECO:0000256" key="4">
    <source>
        <dbReference type="PIRSR" id="PIRSR000097-3"/>
    </source>
</evidence>
<dbReference type="HOGENOM" id="CLU_023205_0_0_1"/>
<dbReference type="PANTHER" id="PTHR11732">
    <property type="entry name" value="ALDO/KETO REDUCTASE"/>
    <property type="match status" value="1"/>
</dbReference>
<reference evidence="6 7" key="1">
    <citation type="submission" date="2011-08" db="EMBL/GenBank/DDBJ databases">
        <authorList>
            <person name="Liu Z.J."/>
            <person name="Shi F.L."/>
            <person name="Lu J.Q."/>
            <person name="Li M."/>
            <person name="Wang Z.L."/>
        </authorList>
    </citation>
    <scope>NUCLEOTIDE SEQUENCE [LARGE SCALE GENOMIC DNA]</scope>
    <source>
        <strain evidence="6 7">USNM 41457</strain>
    </source>
</reference>
<evidence type="ECO:0000259" key="5">
    <source>
        <dbReference type="Pfam" id="PF00248"/>
    </source>
</evidence>
<dbReference type="OMA" id="RCIPDIN"/>
<dbReference type="InterPro" id="IPR023210">
    <property type="entry name" value="NADP_OxRdtase_dom"/>
</dbReference>
<dbReference type="InterPro" id="IPR020471">
    <property type="entry name" value="AKR"/>
</dbReference>
<dbReference type="SUPFAM" id="SSF51430">
    <property type="entry name" value="NAD(P)-linked oxidoreductase"/>
    <property type="match status" value="1"/>
</dbReference>
<feature type="domain" description="NADP-dependent oxidoreductase" evidence="5">
    <location>
        <begin position="17"/>
        <end position="286"/>
    </location>
</feature>
<name>J9DV83_EDHAE</name>
<dbReference type="AlphaFoldDB" id="J9DV83"/>
<accession>J9DV83</accession>
<evidence type="ECO:0000313" key="6">
    <source>
        <dbReference type="EMBL" id="EJW05202.1"/>
    </source>
</evidence>
<protein>
    <recommendedName>
        <fullName evidence="5">NADP-dependent oxidoreductase domain-containing protein</fullName>
    </recommendedName>
</protein>
<feature type="active site" description="Proton donor" evidence="2">
    <location>
        <position position="51"/>
    </location>
</feature>
<dbReference type="FunFam" id="3.20.20.100:FF:000002">
    <property type="entry name" value="2,5-diketo-D-gluconic acid reductase A"/>
    <property type="match status" value="1"/>
</dbReference>
<dbReference type="Proteomes" id="UP000003163">
    <property type="component" value="Unassembled WGS sequence"/>
</dbReference>
<gene>
    <name evidence="6" type="ORF">EDEG_00057</name>
</gene>
<dbReference type="VEuPathDB" id="MicrosporidiaDB:EDEG_00057"/>
<dbReference type="PIRSF" id="PIRSF000097">
    <property type="entry name" value="AKR"/>
    <property type="match status" value="1"/>
</dbReference>
<dbReference type="FunCoup" id="J9DV83">
    <property type="interactions" value="85"/>
</dbReference>
<sequence>MNVDEITMNNGLKIPQVGLGTWRICGAEKVEKVIRMSIKTGYRHIDTAMVYENEQEIGNALELIYKERLCKREDLFLTSKLWNSYHDRVEEGIEKTLRDLKTDYIDLYLIHWPVNFQYDNNGNTKRDIDGKPLLKEFELIKLWKKMENLVNIGKVKSIGVSNFGLKNLSILLDNCKIKPVVNQIEMHIYLQQKEIFDYCFKNGIVLTSYSSLGSQPLPNSPKILTDNTLLQIANKRAVKPAVIILNWLKYKGVVVIPKASTEDHLIENLKYVDLKSEEVEQLDNISNVYRYVDPVEFGPDRFN</sequence>
<dbReference type="STRING" id="1003232.J9DV83"/>
<dbReference type="PROSITE" id="PS00798">
    <property type="entry name" value="ALDOKETO_REDUCTASE_1"/>
    <property type="match status" value="1"/>
</dbReference>
<dbReference type="OrthoDB" id="416253at2759"/>
<dbReference type="InParanoid" id="J9DV83"/>
<feature type="binding site" evidence="3">
    <location>
        <position position="111"/>
    </location>
    <ligand>
        <name>substrate</name>
    </ligand>
</feature>
<dbReference type="GO" id="GO:0016616">
    <property type="term" value="F:oxidoreductase activity, acting on the CH-OH group of donors, NAD or NADP as acceptor"/>
    <property type="evidence" value="ECO:0007669"/>
    <property type="project" value="UniProtKB-ARBA"/>
</dbReference>
<evidence type="ECO:0000313" key="7">
    <source>
        <dbReference type="Proteomes" id="UP000003163"/>
    </source>
</evidence>
<evidence type="ECO:0000256" key="1">
    <source>
        <dbReference type="ARBA" id="ARBA00023002"/>
    </source>
</evidence>
<dbReference type="EMBL" id="AFBI03000001">
    <property type="protein sequence ID" value="EJW05202.1"/>
    <property type="molecule type" value="Genomic_DNA"/>
</dbReference>
<keyword evidence="7" id="KW-1185">Reference proteome</keyword>
<dbReference type="InterPro" id="IPR018170">
    <property type="entry name" value="Aldo/ket_reductase_CS"/>
</dbReference>
<dbReference type="CDD" id="cd19071">
    <property type="entry name" value="AKR_AKR1-5-like"/>
    <property type="match status" value="1"/>
</dbReference>
<reference evidence="7" key="2">
    <citation type="submission" date="2015-07" db="EMBL/GenBank/DDBJ databases">
        <title>Contrasting host-pathogen interactions and genome evolution in two generalist and specialist microsporidian pathogens of mosquitoes.</title>
        <authorList>
            <consortium name="The Broad Institute Genomics Platform"/>
            <consortium name="The Broad Institute Genome Sequencing Center for Infectious Disease"/>
            <person name="Cuomo C.A."/>
            <person name="Sanscrainte N.D."/>
            <person name="Goldberg J.M."/>
            <person name="Heiman D."/>
            <person name="Young S."/>
            <person name="Zeng Q."/>
            <person name="Becnel J.J."/>
            <person name="Birren B.W."/>
        </authorList>
    </citation>
    <scope>NUCLEOTIDE SEQUENCE [LARGE SCALE GENOMIC DNA]</scope>
    <source>
        <strain evidence="7">USNM 41457</strain>
    </source>
</reference>
<dbReference type="InterPro" id="IPR036812">
    <property type="entry name" value="NAD(P)_OxRdtase_dom_sf"/>
</dbReference>
<dbReference type="PRINTS" id="PR00069">
    <property type="entry name" value="ALDKETRDTASE"/>
</dbReference>
<dbReference type="Pfam" id="PF00248">
    <property type="entry name" value="Aldo_ket_red"/>
    <property type="match status" value="1"/>
</dbReference>
<feature type="site" description="Lowers pKa of active site Tyr" evidence="4">
    <location>
        <position position="80"/>
    </location>
</feature>
<dbReference type="PROSITE" id="PS00062">
    <property type="entry name" value="ALDOKETO_REDUCTASE_2"/>
    <property type="match status" value="1"/>
</dbReference>
<organism evidence="6 7">
    <name type="scientific">Edhazardia aedis (strain USNM 41457)</name>
    <name type="common">Microsporidian parasite</name>
    <dbReference type="NCBI Taxonomy" id="1003232"/>
    <lineage>
        <taxon>Eukaryota</taxon>
        <taxon>Fungi</taxon>
        <taxon>Fungi incertae sedis</taxon>
        <taxon>Microsporidia</taxon>
        <taxon>Edhazardia</taxon>
    </lineage>
</organism>